<dbReference type="RefSeq" id="YP_009795914.1">
    <property type="nucleotide sequence ID" value="NC_047897.1"/>
</dbReference>
<organism evidence="2 3">
    <name type="scientific">Lactobacillus phage Lenus</name>
    <dbReference type="NCBI Taxonomy" id="2053682"/>
    <lineage>
        <taxon>Viruses</taxon>
        <taxon>Duplodnaviria</taxon>
        <taxon>Heunggongvirae</taxon>
        <taxon>Uroviricota</taxon>
        <taxon>Caudoviricetes</taxon>
        <taxon>Tybeckvirinae</taxon>
        <taxon>Lenusvirus</taxon>
        <taxon>Lenusvirus lenus</taxon>
    </lineage>
</organism>
<evidence type="ECO:0000256" key="1">
    <source>
        <dbReference type="SAM" id="Coils"/>
    </source>
</evidence>
<keyword evidence="3" id="KW-1185">Reference proteome</keyword>
<dbReference type="Proteomes" id="UP000241560">
    <property type="component" value="Segment"/>
</dbReference>
<dbReference type="EMBL" id="MG252693">
    <property type="protein sequence ID" value="ATW59484.1"/>
    <property type="molecule type" value="Genomic_DNA"/>
</dbReference>
<feature type="coiled-coil region" evidence="1">
    <location>
        <begin position="14"/>
        <end position="62"/>
    </location>
</feature>
<evidence type="ECO:0000313" key="3">
    <source>
        <dbReference type="Proteomes" id="UP000241560"/>
    </source>
</evidence>
<keyword evidence="1" id="KW-0175">Coiled coil</keyword>
<evidence type="ECO:0000313" key="2">
    <source>
        <dbReference type="EMBL" id="ATW59484.1"/>
    </source>
</evidence>
<accession>A0A2H4PB70</accession>
<dbReference type="SUPFAM" id="SSF46579">
    <property type="entry name" value="Prefoldin"/>
    <property type="match status" value="1"/>
</dbReference>
<protein>
    <submittedName>
        <fullName evidence="2">Uncharacterized protein</fullName>
    </submittedName>
</protein>
<dbReference type="KEGG" id="vg:54986290"/>
<sequence length="68" mass="8386">MILLMAMIIMFNDFMEESERINWLEQKVEEYQDKIDVLNDKIDDLQYLNEALEQENSYLSNRVFRKDY</sequence>
<proteinExistence type="predicted"/>
<dbReference type="GeneID" id="54986290"/>
<reference evidence="2 3" key="1">
    <citation type="submission" date="2017-10" db="EMBL/GenBank/DDBJ databases">
        <title>Isolation and characterisation of Lactobacillus bacteriophages that infect wine-derived L. plantarum strains.</title>
        <authorList>
            <person name="Kyrkou I."/>
            <person name="Hestbjerg Hansen L."/>
        </authorList>
    </citation>
    <scope>NUCLEOTIDE SEQUENCE [LARGE SCALE GENOMIC DNA]</scope>
</reference>
<name>A0A2H4PB70_9CAUD</name>